<accession>A0A9W6X740</accession>
<protein>
    <submittedName>
        <fullName evidence="2">Unnamed protein product</fullName>
    </submittedName>
</protein>
<evidence type="ECO:0000313" key="3">
    <source>
        <dbReference type="Proteomes" id="UP001165083"/>
    </source>
</evidence>
<dbReference type="OrthoDB" id="129070at2759"/>
<organism evidence="2 3">
    <name type="scientific">Phytophthora lilii</name>
    <dbReference type="NCBI Taxonomy" id="2077276"/>
    <lineage>
        <taxon>Eukaryota</taxon>
        <taxon>Sar</taxon>
        <taxon>Stramenopiles</taxon>
        <taxon>Oomycota</taxon>
        <taxon>Peronosporomycetes</taxon>
        <taxon>Peronosporales</taxon>
        <taxon>Peronosporaceae</taxon>
        <taxon>Phytophthora</taxon>
    </lineage>
</organism>
<comment type="caution">
    <text evidence="2">The sequence shown here is derived from an EMBL/GenBank/DDBJ whole genome shotgun (WGS) entry which is preliminary data.</text>
</comment>
<evidence type="ECO:0000313" key="2">
    <source>
        <dbReference type="EMBL" id="GMF32865.1"/>
    </source>
</evidence>
<reference evidence="2" key="1">
    <citation type="submission" date="2023-04" db="EMBL/GenBank/DDBJ databases">
        <title>Phytophthora lilii NBRC 32176.</title>
        <authorList>
            <person name="Ichikawa N."/>
            <person name="Sato H."/>
            <person name="Tonouchi N."/>
        </authorList>
    </citation>
    <scope>NUCLEOTIDE SEQUENCE</scope>
    <source>
        <strain evidence="2">NBRC 32176</strain>
    </source>
</reference>
<evidence type="ECO:0000259" key="1">
    <source>
        <dbReference type="Pfam" id="PF14303"/>
    </source>
</evidence>
<gene>
    <name evidence="2" type="ORF">Plil01_001403600</name>
</gene>
<dbReference type="AlphaFoldDB" id="A0A9W6X740"/>
<dbReference type="Pfam" id="PF14303">
    <property type="entry name" value="NAM-associated"/>
    <property type="match status" value="1"/>
</dbReference>
<name>A0A9W6X740_9STRA</name>
<proteinExistence type="predicted"/>
<dbReference type="Proteomes" id="UP001165083">
    <property type="component" value="Unassembled WGS sequence"/>
</dbReference>
<sequence>MMKKALIMYKGRHDHSFSYIDCYDELAKCPKFQQAIAKLGERKQNTHNNKRKEVDGANVEASDIAVESQTQSFSTTTSEARLSQGIKAAKMAKVEASMQARTVIAQEALSKSVTSRVLKEQLQVNQALQRLQEKEVLHRMRNETFSIRPSGPEQAAYL</sequence>
<dbReference type="EMBL" id="BSXW01001021">
    <property type="protein sequence ID" value="GMF32865.1"/>
    <property type="molecule type" value="Genomic_DNA"/>
</dbReference>
<feature type="domain" description="No apical meristem-associated C-terminal" evidence="1">
    <location>
        <begin position="16"/>
        <end position="131"/>
    </location>
</feature>
<dbReference type="InterPro" id="IPR029466">
    <property type="entry name" value="NAM-associated_C"/>
</dbReference>
<keyword evidence="3" id="KW-1185">Reference proteome</keyword>